<protein>
    <submittedName>
        <fullName evidence="7">MFS general substrate transporter</fullName>
    </submittedName>
</protein>
<feature type="transmembrane region" description="Helical" evidence="5">
    <location>
        <begin position="188"/>
        <end position="206"/>
    </location>
</feature>
<feature type="transmembrane region" description="Helical" evidence="5">
    <location>
        <begin position="48"/>
        <end position="77"/>
    </location>
</feature>
<feature type="transmembrane region" description="Helical" evidence="5">
    <location>
        <begin position="541"/>
        <end position="560"/>
    </location>
</feature>
<evidence type="ECO:0000256" key="5">
    <source>
        <dbReference type="SAM" id="Phobius"/>
    </source>
</evidence>
<dbReference type="PANTHER" id="PTHR23502">
    <property type="entry name" value="MAJOR FACILITATOR SUPERFAMILY"/>
    <property type="match status" value="1"/>
</dbReference>
<dbReference type="InterPro" id="IPR020846">
    <property type="entry name" value="MFS_dom"/>
</dbReference>
<dbReference type="STRING" id="1095630.A0A2J6TED2"/>
<sequence length="580" mass="63416">MATKGGDVVEEKSLGRVQLLTESGERILVPKPSNSPDDPLNWSTPFKYYVAIVTCFGMLMCTFLAAGPTVAIVQIAMDFGGGPTANLAVLIPEVSFFFTTSALTQGTGNLLWQPLINKYGRRPVYIISFTGYLFTAIWSGLSTGYTSELIARILLGFFSGAGECLGPATITDVFFLHERGTAMAMYNFATGSGVSIGIIISGVITLNNSWRVIYWAGAILIGFLIILIIFTIPETAYNRSYDDSEEGDIIDDKKNPFRLSLSIILKDEEKARIARYYQGSDRLEILPEDEIPNETSTMQRMEERIRRLEAAVLGNNQYSPLSSGLSSKKSYWSTISLFSGQVYTQDSLWKMFIRPFGLIILPPVLWATLVMSALIGFSVALSSAFANDFQRVYNFTPFQAGLGFFGSLLGGILAIPAGGPVGEAVANYFTIRNRGIREPEFRLPAIAISVITAPLGLILYGAGLQYKLHFMVPIIGLGLVSFSAGQAINISFVYTLDAYGPVSGEVTIAQLAFKSIIGFGLSATTNSWIAGAGEDVALGEMAAVTAFVLLLAIPMFFWGARLRRWSLGWRAVRFIRWEEM</sequence>
<feature type="transmembrane region" description="Helical" evidence="5">
    <location>
        <begin position="401"/>
        <end position="429"/>
    </location>
</feature>
<evidence type="ECO:0000256" key="2">
    <source>
        <dbReference type="ARBA" id="ARBA00022692"/>
    </source>
</evidence>
<organism evidence="7 8">
    <name type="scientific">Hyaloscypha bicolor E</name>
    <dbReference type="NCBI Taxonomy" id="1095630"/>
    <lineage>
        <taxon>Eukaryota</taxon>
        <taxon>Fungi</taxon>
        <taxon>Dikarya</taxon>
        <taxon>Ascomycota</taxon>
        <taxon>Pezizomycotina</taxon>
        <taxon>Leotiomycetes</taxon>
        <taxon>Helotiales</taxon>
        <taxon>Hyaloscyphaceae</taxon>
        <taxon>Hyaloscypha</taxon>
        <taxon>Hyaloscypha bicolor</taxon>
    </lineage>
</organism>
<name>A0A2J6TED2_9HELO</name>
<evidence type="ECO:0000313" key="7">
    <source>
        <dbReference type="EMBL" id="PMD61363.1"/>
    </source>
</evidence>
<feature type="transmembrane region" description="Helical" evidence="5">
    <location>
        <begin position="124"/>
        <end position="141"/>
    </location>
</feature>
<feature type="transmembrane region" description="Helical" evidence="5">
    <location>
        <begin position="89"/>
        <end position="112"/>
    </location>
</feature>
<keyword evidence="8" id="KW-1185">Reference proteome</keyword>
<dbReference type="PROSITE" id="PS50850">
    <property type="entry name" value="MFS"/>
    <property type="match status" value="1"/>
</dbReference>
<feature type="transmembrane region" description="Helical" evidence="5">
    <location>
        <begin position="356"/>
        <end position="381"/>
    </location>
</feature>
<dbReference type="EMBL" id="KZ613786">
    <property type="protein sequence ID" value="PMD61363.1"/>
    <property type="molecule type" value="Genomic_DNA"/>
</dbReference>
<feature type="transmembrane region" description="Helical" evidence="5">
    <location>
        <begin position="508"/>
        <end position="529"/>
    </location>
</feature>
<dbReference type="GO" id="GO:0005886">
    <property type="term" value="C:plasma membrane"/>
    <property type="evidence" value="ECO:0007669"/>
    <property type="project" value="TreeGrafter"/>
</dbReference>
<dbReference type="Proteomes" id="UP000235371">
    <property type="component" value="Unassembled WGS sequence"/>
</dbReference>
<comment type="subcellular location">
    <subcellularLocation>
        <location evidence="1">Membrane</location>
        <topology evidence="1">Multi-pass membrane protein</topology>
    </subcellularLocation>
</comment>
<dbReference type="GO" id="GO:0022857">
    <property type="term" value="F:transmembrane transporter activity"/>
    <property type="evidence" value="ECO:0007669"/>
    <property type="project" value="InterPro"/>
</dbReference>
<proteinExistence type="predicted"/>
<dbReference type="Gene3D" id="1.20.1250.20">
    <property type="entry name" value="MFS general substrate transporter like domains"/>
    <property type="match status" value="1"/>
</dbReference>
<dbReference type="PANTHER" id="PTHR23502:SF34">
    <property type="entry name" value="PROTEIN HOL1"/>
    <property type="match status" value="1"/>
</dbReference>
<feature type="transmembrane region" description="Helical" evidence="5">
    <location>
        <begin position="153"/>
        <end position="176"/>
    </location>
</feature>
<dbReference type="InterPro" id="IPR011701">
    <property type="entry name" value="MFS"/>
</dbReference>
<gene>
    <name evidence="7" type="ORF">K444DRAFT_652118</name>
</gene>
<reference evidence="7 8" key="1">
    <citation type="submission" date="2016-04" db="EMBL/GenBank/DDBJ databases">
        <title>A degradative enzymes factory behind the ericoid mycorrhizal symbiosis.</title>
        <authorList>
            <consortium name="DOE Joint Genome Institute"/>
            <person name="Martino E."/>
            <person name="Morin E."/>
            <person name="Grelet G."/>
            <person name="Kuo A."/>
            <person name="Kohler A."/>
            <person name="Daghino S."/>
            <person name="Barry K."/>
            <person name="Choi C."/>
            <person name="Cichocki N."/>
            <person name="Clum A."/>
            <person name="Copeland A."/>
            <person name="Hainaut M."/>
            <person name="Haridas S."/>
            <person name="Labutti K."/>
            <person name="Lindquist E."/>
            <person name="Lipzen A."/>
            <person name="Khouja H.-R."/>
            <person name="Murat C."/>
            <person name="Ohm R."/>
            <person name="Olson A."/>
            <person name="Spatafora J."/>
            <person name="Veneault-Fourrey C."/>
            <person name="Henrissat B."/>
            <person name="Grigoriev I."/>
            <person name="Martin F."/>
            <person name="Perotto S."/>
        </authorList>
    </citation>
    <scope>NUCLEOTIDE SEQUENCE [LARGE SCALE GENOMIC DNA]</scope>
    <source>
        <strain evidence="7 8">E</strain>
    </source>
</reference>
<dbReference type="GeneID" id="36593842"/>
<feature type="transmembrane region" description="Helical" evidence="5">
    <location>
        <begin position="441"/>
        <end position="462"/>
    </location>
</feature>
<evidence type="ECO:0000259" key="6">
    <source>
        <dbReference type="PROSITE" id="PS50850"/>
    </source>
</evidence>
<dbReference type="RefSeq" id="XP_024738267.1">
    <property type="nucleotide sequence ID" value="XM_024885765.1"/>
</dbReference>
<accession>A0A2J6TED2</accession>
<keyword evidence="2 5" id="KW-0812">Transmembrane</keyword>
<evidence type="ECO:0000256" key="4">
    <source>
        <dbReference type="ARBA" id="ARBA00023136"/>
    </source>
</evidence>
<dbReference type="InParanoid" id="A0A2J6TED2"/>
<dbReference type="OrthoDB" id="5215911at2759"/>
<evidence type="ECO:0000256" key="1">
    <source>
        <dbReference type="ARBA" id="ARBA00004141"/>
    </source>
</evidence>
<feature type="domain" description="Major facilitator superfamily (MFS) profile" evidence="6">
    <location>
        <begin position="50"/>
        <end position="563"/>
    </location>
</feature>
<keyword evidence="3 5" id="KW-1133">Transmembrane helix</keyword>
<dbReference type="SUPFAM" id="SSF103473">
    <property type="entry name" value="MFS general substrate transporter"/>
    <property type="match status" value="1"/>
</dbReference>
<keyword evidence="4 5" id="KW-0472">Membrane</keyword>
<evidence type="ECO:0000256" key="3">
    <source>
        <dbReference type="ARBA" id="ARBA00022989"/>
    </source>
</evidence>
<dbReference type="AlphaFoldDB" id="A0A2J6TED2"/>
<feature type="transmembrane region" description="Helical" evidence="5">
    <location>
        <begin position="474"/>
        <end position="496"/>
    </location>
</feature>
<feature type="transmembrane region" description="Helical" evidence="5">
    <location>
        <begin position="212"/>
        <end position="232"/>
    </location>
</feature>
<dbReference type="InterPro" id="IPR036259">
    <property type="entry name" value="MFS_trans_sf"/>
</dbReference>
<dbReference type="Pfam" id="PF07690">
    <property type="entry name" value="MFS_1"/>
    <property type="match status" value="1"/>
</dbReference>
<evidence type="ECO:0000313" key="8">
    <source>
        <dbReference type="Proteomes" id="UP000235371"/>
    </source>
</evidence>